<proteinExistence type="inferred from homology"/>
<dbReference type="InterPro" id="IPR014752">
    <property type="entry name" value="Arrestin-like_C"/>
</dbReference>
<dbReference type="Gene3D" id="2.60.40.640">
    <property type="match status" value="2"/>
</dbReference>
<protein>
    <submittedName>
        <fullName evidence="3">Arrestin domain-containing protein 1</fullName>
    </submittedName>
</protein>
<dbReference type="Pfam" id="PF00339">
    <property type="entry name" value="Arrestin_N"/>
    <property type="match status" value="1"/>
</dbReference>
<dbReference type="InterPro" id="IPR014756">
    <property type="entry name" value="Ig_E-set"/>
</dbReference>
<evidence type="ECO:0000313" key="3">
    <source>
        <dbReference type="EMBL" id="OXA61104.1"/>
    </source>
</evidence>
<dbReference type="SUPFAM" id="SSF81296">
    <property type="entry name" value="E set domains"/>
    <property type="match status" value="2"/>
</dbReference>
<comment type="caution">
    <text evidence="3">The sequence shown here is derived from an EMBL/GenBank/DDBJ whole genome shotgun (WGS) entry which is preliminary data.</text>
</comment>
<accession>A0A226EVJ1</accession>
<feature type="domain" description="Arrestin C-terminal-like" evidence="2">
    <location>
        <begin position="185"/>
        <end position="315"/>
    </location>
</feature>
<dbReference type="InterPro" id="IPR011021">
    <property type="entry name" value="Arrestin-like_N"/>
</dbReference>
<dbReference type="OMA" id="TYVWPVN"/>
<comment type="similarity">
    <text evidence="1">Belongs to the arrestin family.</text>
</comment>
<gene>
    <name evidence="3" type="ORF">Fcan01_04480</name>
</gene>
<organism evidence="3 4">
    <name type="scientific">Folsomia candida</name>
    <name type="common">Springtail</name>
    <dbReference type="NCBI Taxonomy" id="158441"/>
    <lineage>
        <taxon>Eukaryota</taxon>
        <taxon>Metazoa</taxon>
        <taxon>Ecdysozoa</taxon>
        <taxon>Arthropoda</taxon>
        <taxon>Hexapoda</taxon>
        <taxon>Collembola</taxon>
        <taxon>Entomobryomorpha</taxon>
        <taxon>Isotomoidea</taxon>
        <taxon>Isotomidae</taxon>
        <taxon>Proisotominae</taxon>
        <taxon>Folsomia</taxon>
    </lineage>
</organism>
<reference evidence="3 4" key="1">
    <citation type="submission" date="2015-12" db="EMBL/GenBank/DDBJ databases">
        <title>The genome of Folsomia candida.</title>
        <authorList>
            <person name="Faddeeva A."/>
            <person name="Derks M.F."/>
            <person name="Anvar Y."/>
            <person name="Smit S."/>
            <person name="Van Straalen N."/>
            <person name="Roelofs D."/>
        </authorList>
    </citation>
    <scope>NUCLEOTIDE SEQUENCE [LARGE SCALE GENOMIC DNA]</scope>
    <source>
        <strain evidence="3 4">VU population</strain>
        <tissue evidence="3">Whole body</tissue>
    </source>
</reference>
<evidence type="ECO:0000256" key="1">
    <source>
        <dbReference type="ARBA" id="ARBA00005298"/>
    </source>
</evidence>
<sequence>MEVKIVLSREKKYWRYGPGDRVEGKLIVYNPHPVYCSGIRVSLEAIVRVNFRDSSGRLITKTEDAIVPNIYTYVWPVNWSWAQISGKFYEERQSRLPASKHIFPFSFSYPTTPIPPGTFCSEFGSVKHCVTVYLMTPSKNHTLATHILNFGDYLNLLQDPVALKPLKLEKRKKSLMFSLVHPSSSSSPLHFTLKMPQRGFLPGEYATFKFSLINLTGKSLARVVISFIQKISYHADKVRKTLGSVLDEAETLEVDAAVETIWESGFFIPRDIKPTFYKCNIEHQYFLKVQIFSKGSSTRPALKGHVPLIVGTVRDNCQRTCNQCRGIAPGGSSTSFSAGLSRRRTSLDVLHTSSLGRLAKVESPSMSDIFSPPPSYSQLSSRAASIDNFLPLYEDAMYERNHNRRKKSVETK</sequence>
<keyword evidence="4" id="KW-1185">Reference proteome</keyword>
<evidence type="ECO:0000313" key="4">
    <source>
        <dbReference type="Proteomes" id="UP000198287"/>
    </source>
</evidence>
<dbReference type="Pfam" id="PF02752">
    <property type="entry name" value="Arrestin_C"/>
    <property type="match status" value="1"/>
</dbReference>
<name>A0A226EVJ1_FOLCA</name>
<dbReference type="InterPro" id="IPR011022">
    <property type="entry name" value="Arrestin_C-like"/>
</dbReference>
<dbReference type="EMBL" id="LNIX01000002">
    <property type="protein sequence ID" value="OXA61104.1"/>
    <property type="molecule type" value="Genomic_DNA"/>
</dbReference>
<dbReference type="Proteomes" id="UP000198287">
    <property type="component" value="Unassembled WGS sequence"/>
</dbReference>
<dbReference type="InterPro" id="IPR050357">
    <property type="entry name" value="Arrestin_domain-protein"/>
</dbReference>
<dbReference type="PANTHER" id="PTHR11188:SF130">
    <property type="entry name" value="ARRESTIN C-TERMINAL-LIKE DOMAIN-CONTAINING PROTEIN"/>
    <property type="match status" value="1"/>
</dbReference>
<dbReference type="SMART" id="SM01017">
    <property type="entry name" value="Arrestin_C"/>
    <property type="match status" value="1"/>
</dbReference>
<dbReference type="PANTHER" id="PTHR11188">
    <property type="entry name" value="ARRESTIN DOMAIN CONTAINING PROTEIN"/>
    <property type="match status" value="1"/>
</dbReference>
<dbReference type="GO" id="GO:0005737">
    <property type="term" value="C:cytoplasm"/>
    <property type="evidence" value="ECO:0007669"/>
    <property type="project" value="TreeGrafter"/>
</dbReference>
<dbReference type="OrthoDB" id="10457424at2759"/>
<dbReference type="AlphaFoldDB" id="A0A226EVJ1"/>
<dbReference type="GO" id="GO:0015031">
    <property type="term" value="P:protein transport"/>
    <property type="evidence" value="ECO:0007669"/>
    <property type="project" value="TreeGrafter"/>
</dbReference>
<evidence type="ECO:0000259" key="2">
    <source>
        <dbReference type="SMART" id="SM01017"/>
    </source>
</evidence>